<protein>
    <submittedName>
        <fullName evidence="1">Uncharacterized protein</fullName>
    </submittedName>
</protein>
<name>A0ABS8TNQ4_DATST</name>
<dbReference type="Proteomes" id="UP000823775">
    <property type="component" value="Unassembled WGS sequence"/>
</dbReference>
<sequence length="69" mass="8021">YNTVHHMEKEENILIDKKQEDYEDIQTGDMEGAIKEIKKVDPKTGNESLDMKHVEVELEKAVSETIYVN</sequence>
<proteinExistence type="predicted"/>
<evidence type="ECO:0000313" key="2">
    <source>
        <dbReference type="Proteomes" id="UP000823775"/>
    </source>
</evidence>
<comment type="caution">
    <text evidence="1">The sequence shown here is derived from an EMBL/GenBank/DDBJ whole genome shotgun (WGS) entry which is preliminary data.</text>
</comment>
<evidence type="ECO:0000313" key="1">
    <source>
        <dbReference type="EMBL" id="MCD7472217.1"/>
    </source>
</evidence>
<dbReference type="EMBL" id="JACEIK010001791">
    <property type="protein sequence ID" value="MCD7472217.1"/>
    <property type="molecule type" value="Genomic_DNA"/>
</dbReference>
<feature type="non-terminal residue" evidence="1">
    <location>
        <position position="1"/>
    </location>
</feature>
<organism evidence="1 2">
    <name type="scientific">Datura stramonium</name>
    <name type="common">Jimsonweed</name>
    <name type="synonym">Common thornapple</name>
    <dbReference type="NCBI Taxonomy" id="4076"/>
    <lineage>
        <taxon>Eukaryota</taxon>
        <taxon>Viridiplantae</taxon>
        <taxon>Streptophyta</taxon>
        <taxon>Embryophyta</taxon>
        <taxon>Tracheophyta</taxon>
        <taxon>Spermatophyta</taxon>
        <taxon>Magnoliopsida</taxon>
        <taxon>eudicotyledons</taxon>
        <taxon>Gunneridae</taxon>
        <taxon>Pentapetalae</taxon>
        <taxon>asterids</taxon>
        <taxon>lamiids</taxon>
        <taxon>Solanales</taxon>
        <taxon>Solanaceae</taxon>
        <taxon>Solanoideae</taxon>
        <taxon>Datureae</taxon>
        <taxon>Datura</taxon>
    </lineage>
</organism>
<gene>
    <name evidence="1" type="ORF">HAX54_013236</name>
</gene>
<keyword evidence="2" id="KW-1185">Reference proteome</keyword>
<feature type="non-terminal residue" evidence="1">
    <location>
        <position position="69"/>
    </location>
</feature>
<accession>A0ABS8TNQ4</accession>
<reference evidence="1 2" key="1">
    <citation type="journal article" date="2021" name="BMC Genomics">
        <title>Datura genome reveals duplications of psychoactive alkaloid biosynthetic genes and high mutation rate following tissue culture.</title>
        <authorList>
            <person name="Rajewski A."/>
            <person name="Carter-House D."/>
            <person name="Stajich J."/>
            <person name="Litt A."/>
        </authorList>
    </citation>
    <scope>NUCLEOTIDE SEQUENCE [LARGE SCALE GENOMIC DNA]</scope>
    <source>
        <strain evidence="1">AR-01</strain>
    </source>
</reference>